<feature type="active site" description="Proton acceptor" evidence="4">
    <location>
        <position position="368"/>
    </location>
</feature>
<keyword evidence="3" id="KW-0012">Acyltransferase</keyword>
<gene>
    <name evidence="7" type="ORF">PENTCL1PPCAC_25248</name>
</gene>
<sequence>LETERESPQQTRPFLRRRMPSAVQLWRQINGKIIRPDLMYYSAAAAKGVLVQRRDYSSSSNLPKLPVPDGIHTLKHFLDFAEAIESPKEFKQTLKTVQSFADGEMMQLDAALHARAEKHNNWLTPWWLNVAYLEVRDPLPVVTSPGVNFPKFEYQGQSGQLEHAAKIAQAAVFFYKKIQRGEVKQDMAGKAPMDMAQYRLLYGTNRVPMKNKDMIRYGADAAQPARHAAVFRNGHAFQMDVVDPNGEPLSLEVLRQQLDEIVECSENRNLFPIGCMTAEKRDKWADVRESVARLPANRKSLEVIESALFTLAIDGPSAPLKGYSEKDEQARQSLHGSGSERNSINRWFDKTLQFTIGDNGYCGMCYEHTPAEGPPVASLMDFIMDQFDARTFIVEGTASGLAPIKRLDFELTADHKKAIEKAKKRIDAVAEDLEVLTYTFTRFGKNFPKSVKVSPDSFIQLAFALAFHRIHGTVAPTYETASLRKFDEGRTENIRSPNLQMARFCDMMKTGNRPFVELHEQLLSAIGVHKKYTVDAMNGAGMDRHLLAWRLLAAEKGQPLPSILDTTAYKRMAHYQVSTSQVPTRHYIPMCFGPSADDCYGICYNPQERELHFTITTFRHFPSTSSKRFAKELERALNDLRAICVKGAKETSKL</sequence>
<evidence type="ECO:0000256" key="2">
    <source>
        <dbReference type="ARBA" id="ARBA00022679"/>
    </source>
</evidence>
<feature type="compositionally biased region" description="Polar residues" evidence="5">
    <location>
        <begin position="331"/>
        <end position="340"/>
    </location>
</feature>
<dbReference type="EMBL" id="BTSX01000006">
    <property type="protein sequence ID" value="GMT03074.1"/>
    <property type="molecule type" value="Genomic_DNA"/>
</dbReference>
<dbReference type="GO" id="GO:0005777">
    <property type="term" value="C:peroxisome"/>
    <property type="evidence" value="ECO:0007669"/>
    <property type="project" value="TreeGrafter"/>
</dbReference>
<dbReference type="GO" id="GO:0019254">
    <property type="term" value="P:carnitine metabolic process, CoA-linked"/>
    <property type="evidence" value="ECO:0007669"/>
    <property type="project" value="TreeGrafter"/>
</dbReference>
<dbReference type="GO" id="GO:0004092">
    <property type="term" value="F:carnitine O-acetyltransferase activity"/>
    <property type="evidence" value="ECO:0007669"/>
    <property type="project" value="TreeGrafter"/>
</dbReference>
<dbReference type="InterPro" id="IPR000542">
    <property type="entry name" value="Carn_acyl_trans"/>
</dbReference>
<dbReference type="InterPro" id="IPR042231">
    <property type="entry name" value="Cho/carn_acyl_trans_2"/>
</dbReference>
<evidence type="ECO:0000313" key="7">
    <source>
        <dbReference type="EMBL" id="GMT03074.1"/>
    </source>
</evidence>
<feature type="non-terminal residue" evidence="7">
    <location>
        <position position="1"/>
    </location>
</feature>
<comment type="similarity">
    <text evidence="1">Belongs to the carnitine/choline acetyltransferase family.</text>
</comment>
<dbReference type="AlphaFoldDB" id="A0AAV5U9K9"/>
<proteinExistence type="inferred from homology"/>
<dbReference type="PANTHER" id="PTHR22589:SF103">
    <property type="entry name" value="CARNITINE O-ACETYL-TRANSFERASE, ISOFORM A-RELATED"/>
    <property type="match status" value="1"/>
</dbReference>
<dbReference type="InterPro" id="IPR023213">
    <property type="entry name" value="CAT-like_dom_sf"/>
</dbReference>
<dbReference type="Gene3D" id="3.30.559.70">
    <property type="entry name" value="Choline/Carnitine o-acyltransferase, domain 2"/>
    <property type="match status" value="1"/>
</dbReference>
<dbReference type="Gene3D" id="3.30.559.10">
    <property type="entry name" value="Chloramphenicol acetyltransferase-like domain"/>
    <property type="match status" value="1"/>
</dbReference>
<dbReference type="SUPFAM" id="SSF52777">
    <property type="entry name" value="CoA-dependent acyltransferases"/>
    <property type="match status" value="2"/>
</dbReference>
<dbReference type="Pfam" id="PF00755">
    <property type="entry name" value="Carn_acyltransf"/>
    <property type="match status" value="1"/>
</dbReference>
<evidence type="ECO:0000256" key="5">
    <source>
        <dbReference type="SAM" id="MobiDB-lite"/>
    </source>
</evidence>
<name>A0AAV5U9K9_9BILA</name>
<evidence type="ECO:0000256" key="1">
    <source>
        <dbReference type="ARBA" id="ARBA00005232"/>
    </source>
</evidence>
<reference evidence="7" key="1">
    <citation type="submission" date="2023-10" db="EMBL/GenBank/DDBJ databases">
        <title>Genome assembly of Pristionchus species.</title>
        <authorList>
            <person name="Yoshida K."/>
            <person name="Sommer R.J."/>
        </authorList>
    </citation>
    <scope>NUCLEOTIDE SEQUENCE</scope>
    <source>
        <strain evidence="7">RS0144</strain>
    </source>
</reference>
<evidence type="ECO:0000313" key="8">
    <source>
        <dbReference type="Proteomes" id="UP001432027"/>
    </source>
</evidence>
<feature type="region of interest" description="Disordered" evidence="5">
    <location>
        <begin position="320"/>
        <end position="340"/>
    </location>
</feature>
<dbReference type="InterPro" id="IPR039551">
    <property type="entry name" value="Cho/carn_acyl_trans"/>
</dbReference>
<dbReference type="PANTHER" id="PTHR22589">
    <property type="entry name" value="CARNITINE O-ACYLTRANSFERASE"/>
    <property type="match status" value="1"/>
</dbReference>
<evidence type="ECO:0000256" key="4">
    <source>
        <dbReference type="PIRSR" id="PIRSR600542-1"/>
    </source>
</evidence>
<accession>A0AAV5U9K9</accession>
<evidence type="ECO:0000259" key="6">
    <source>
        <dbReference type="Pfam" id="PF00755"/>
    </source>
</evidence>
<organism evidence="7 8">
    <name type="scientific">Pristionchus entomophagus</name>
    <dbReference type="NCBI Taxonomy" id="358040"/>
    <lineage>
        <taxon>Eukaryota</taxon>
        <taxon>Metazoa</taxon>
        <taxon>Ecdysozoa</taxon>
        <taxon>Nematoda</taxon>
        <taxon>Chromadorea</taxon>
        <taxon>Rhabditida</taxon>
        <taxon>Rhabditina</taxon>
        <taxon>Diplogasteromorpha</taxon>
        <taxon>Diplogasteroidea</taxon>
        <taxon>Neodiplogasteridae</taxon>
        <taxon>Pristionchus</taxon>
    </lineage>
</organism>
<feature type="domain" description="Choline/carnitine acyltransferase" evidence="6">
    <location>
        <begin position="65"/>
        <end position="635"/>
    </location>
</feature>
<keyword evidence="8" id="KW-1185">Reference proteome</keyword>
<protein>
    <recommendedName>
        <fullName evidence="6">Choline/carnitine acyltransferase domain-containing protein</fullName>
    </recommendedName>
</protein>
<evidence type="ECO:0000256" key="3">
    <source>
        <dbReference type="ARBA" id="ARBA00023315"/>
    </source>
</evidence>
<keyword evidence="2" id="KW-0808">Transferase</keyword>
<dbReference type="Proteomes" id="UP001432027">
    <property type="component" value="Unassembled WGS sequence"/>
</dbReference>
<dbReference type="FunFam" id="3.30.559.10:FF:000049">
    <property type="entry name" value="Choline O-acetyltransferase, putative"/>
    <property type="match status" value="1"/>
</dbReference>
<comment type="caution">
    <text evidence="7">The sequence shown here is derived from an EMBL/GenBank/DDBJ whole genome shotgun (WGS) entry which is preliminary data.</text>
</comment>